<dbReference type="InterPro" id="IPR027417">
    <property type="entry name" value="P-loop_NTPase"/>
</dbReference>
<dbReference type="Pfam" id="PF00004">
    <property type="entry name" value="AAA"/>
    <property type="match status" value="2"/>
</dbReference>
<evidence type="ECO:0000313" key="7">
    <source>
        <dbReference type="Proteomes" id="UP000014680"/>
    </source>
</evidence>
<feature type="domain" description="AAA+ ATPase" evidence="5">
    <location>
        <begin position="44"/>
        <end position="181"/>
    </location>
</feature>
<dbReference type="CDD" id="cd19511">
    <property type="entry name" value="RecA-like_CDC48_r2-like"/>
    <property type="match status" value="1"/>
</dbReference>
<evidence type="ECO:0000259" key="5">
    <source>
        <dbReference type="SMART" id="SM00382"/>
    </source>
</evidence>
<dbReference type="GO" id="GO:0005524">
    <property type="term" value="F:ATP binding"/>
    <property type="evidence" value="ECO:0007669"/>
    <property type="project" value="UniProtKB-KW"/>
</dbReference>
<protein>
    <submittedName>
        <fullName evidence="6">Atpase AAA family protein</fullName>
    </submittedName>
</protein>
<dbReference type="Pfam" id="PF17862">
    <property type="entry name" value="AAA_lid_3"/>
    <property type="match status" value="2"/>
</dbReference>
<dbReference type="GO" id="GO:0042254">
    <property type="term" value="P:ribosome biogenesis"/>
    <property type="evidence" value="ECO:0007669"/>
    <property type="project" value="TreeGrafter"/>
</dbReference>
<dbReference type="InterPro" id="IPR003960">
    <property type="entry name" value="ATPase_AAA_CS"/>
</dbReference>
<sequence length="590" mass="65000">TRAKKVTFGFDKIGGIDKIITEIRELVEYPLLHPEIYKHVGIDPPRGILLHGPPGCGKTLLAEAIAGEVGVPFIEVSATELVGGVSGESEQKIRDLFDDAAKLAPSLLFIDEIDSIVQKRDNSQREMEKRIVAQLLSSMDKLSTADKPVMVIGATNRPDSLDPALRRAGRFDKEIALGIPSEEQRRQIVTKMIENLKIAEDVQILPLAKSTAGYVGADIAALTKEAAVHAVHRVFNSKVGSESVKSPTPNPNLADGIEQRQAVCDYLKEHKEPLSVTELAQLNIKQDDFEYALTVVQPSALREGFTTIPDVTWDSIGGMENVHDELIRLVVGAVQYPELYKKFGIYTPAGILLYGPPGCGKTFCAKALANECKANFIAVKGPQLLNKYVGEAERAVRQLFERAKNSAPCVIFFDELDALAPKRSEDSSGVSRIVNQLLTELDGMDVRKDVFVVAATNRPDCIDPAMLRPGRLDRLISVELPNENARVDILKTICRRQKVPLEKDINLETIARDKKVEGFSGADLAALVKEASVRALNDVVKNVGYEEAQKVGGEVQRKHFDEALLKIRRSVSKEDELEYLKIKQNILSQN</sequence>
<dbReference type="FunFam" id="3.40.50.300:FF:002691">
    <property type="entry name" value="ATPase, AAA family protein"/>
    <property type="match status" value="1"/>
</dbReference>
<dbReference type="PANTHER" id="PTHR23077:SF171">
    <property type="entry name" value="NUCLEAR VALOSIN-CONTAINING PROTEIN-LIKE"/>
    <property type="match status" value="1"/>
</dbReference>
<evidence type="ECO:0000256" key="2">
    <source>
        <dbReference type="ARBA" id="ARBA00022741"/>
    </source>
</evidence>
<dbReference type="PROSITE" id="PS00674">
    <property type="entry name" value="AAA"/>
    <property type="match status" value="1"/>
</dbReference>
<dbReference type="InterPro" id="IPR003959">
    <property type="entry name" value="ATPase_AAA_core"/>
</dbReference>
<dbReference type="GO" id="GO:0005634">
    <property type="term" value="C:nucleus"/>
    <property type="evidence" value="ECO:0007669"/>
    <property type="project" value="TreeGrafter"/>
</dbReference>
<dbReference type="CDD" id="cd19518">
    <property type="entry name" value="RecA-like_NVL_r1-like"/>
    <property type="match status" value="1"/>
</dbReference>
<evidence type="ECO:0000256" key="1">
    <source>
        <dbReference type="ARBA" id="ARBA00006914"/>
    </source>
</evidence>
<dbReference type="Proteomes" id="UP000014680">
    <property type="component" value="Unassembled WGS sequence"/>
</dbReference>
<keyword evidence="2 4" id="KW-0547">Nucleotide-binding</keyword>
<name>A0A0A1UAN0_ENTIV</name>
<dbReference type="RefSeq" id="XP_004258904.1">
    <property type="nucleotide sequence ID" value="XM_004258856.1"/>
</dbReference>
<comment type="similarity">
    <text evidence="1 4">Belongs to the AAA ATPase family.</text>
</comment>
<proteinExistence type="inferred from homology"/>
<dbReference type="EMBL" id="KB206395">
    <property type="protein sequence ID" value="ELP92133.1"/>
    <property type="molecule type" value="Genomic_DNA"/>
</dbReference>
<dbReference type="VEuPathDB" id="AmoebaDB:EIN_380900"/>
<keyword evidence="3 4" id="KW-0067">ATP-binding</keyword>
<dbReference type="GO" id="GO:0016887">
    <property type="term" value="F:ATP hydrolysis activity"/>
    <property type="evidence" value="ECO:0007669"/>
    <property type="project" value="InterPro"/>
</dbReference>
<dbReference type="KEGG" id="eiv:EIN_380900"/>
<keyword evidence="7" id="KW-1185">Reference proteome</keyword>
<feature type="non-terminal residue" evidence="6">
    <location>
        <position position="1"/>
    </location>
</feature>
<dbReference type="OrthoDB" id="27435at2759"/>
<dbReference type="OMA" id="GLWSTHR"/>
<dbReference type="InterPro" id="IPR050168">
    <property type="entry name" value="AAA_ATPase_domain"/>
</dbReference>
<organism evidence="6 7">
    <name type="scientific">Entamoeba invadens IP1</name>
    <dbReference type="NCBI Taxonomy" id="370355"/>
    <lineage>
        <taxon>Eukaryota</taxon>
        <taxon>Amoebozoa</taxon>
        <taxon>Evosea</taxon>
        <taxon>Archamoebae</taxon>
        <taxon>Mastigamoebida</taxon>
        <taxon>Entamoebidae</taxon>
        <taxon>Entamoeba</taxon>
    </lineage>
</organism>
<dbReference type="GeneID" id="14891161"/>
<dbReference type="AlphaFoldDB" id="A0A0A1UAN0"/>
<dbReference type="InterPro" id="IPR041569">
    <property type="entry name" value="AAA_lid_3"/>
</dbReference>
<dbReference type="SMART" id="SM00382">
    <property type="entry name" value="AAA"/>
    <property type="match status" value="2"/>
</dbReference>
<feature type="domain" description="AAA+ ATPase" evidence="5">
    <location>
        <begin position="347"/>
        <end position="482"/>
    </location>
</feature>
<evidence type="ECO:0000256" key="3">
    <source>
        <dbReference type="ARBA" id="ARBA00022840"/>
    </source>
</evidence>
<dbReference type="Gene3D" id="1.10.8.60">
    <property type="match status" value="2"/>
</dbReference>
<gene>
    <name evidence="6" type="ORF">EIN_380900</name>
</gene>
<dbReference type="FunFam" id="3.40.50.300:FF:000365">
    <property type="entry name" value="Ribosome biogenesis ATPase RIX7"/>
    <property type="match status" value="1"/>
</dbReference>
<dbReference type="InterPro" id="IPR003593">
    <property type="entry name" value="AAA+_ATPase"/>
</dbReference>
<dbReference type="GO" id="GO:0003723">
    <property type="term" value="F:RNA binding"/>
    <property type="evidence" value="ECO:0007669"/>
    <property type="project" value="TreeGrafter"/>
</dbReference>
<evidence type="ECO:0000313" key="6">
    <source>
        <dbReference type="EMBL" id="ELP92133.1"/>
    </source>
</evidence>
<reference evidence="6 7" key="1">
    <citation type="submission" date="2012-10" db="EMBL/GenBank/DDBJ databases">
        <authorList>
            <person name="Zafar N."/>
            <person name="Inman J."/>
            <person name="Hall N."/>
            <person name="Lorenzi H."/>
            <person name="Caler E."/>
        </authorList>
    </citation>
    <scope>NUCLEOTIDE SEQUENCE [LARGE SCALE GENOMIC DNA]</scope>
    <source>
        <strain evidence="6 7">IP1</strain>
    </source>
</reference>
<dbReference type="GO" id="GO:1990275">
    <property type="term" value="F:preribosome binding"/>
    <property type="evidence" value="ECO:0007669"/>
    <property type="project" value="TreeGrafter"/>
</dbReference>
<evidence type="ECO:0000256" key="4">
    <source>
        <dbReference type="RuleBase" id="RU003651"/>
    </source>
</evidence>
<dbReference type="SUPFAM" id="SSF52540">
    <property type="entry name" value="P-loop containing nucleoside triphosphate hydrolases"/>
    <property type="match status" value="2"/>
</dbReference>
<dbReference type="Gene3D" id="3.40.50.300">
    <property type="entry name" value="P-loop containing nucleotide triphosphate hydrolases"/>
    <property type="match status" value="2"/>
</dbReference>
<dbReference type="PANTHER" id="PTHR23077">
    <property type="entry name" value="AAA-FAMILY ATPASE"/>
    <property type="match status" value="1"/>
</dbReference>
<accession>A0A0A1UAN0</accession>